<evidence type="ECO:0000256" key="7">
    <source>
        <dbReference type="ARBA" id="ARBA00022771"/>
    </source>
</evidence>
<evidence type="ECO:0000256" key="11">
    <source>
        <dbReference type="ARBA" id="ARBA00023136"/>
    </source>
</evidence>
<dbReference type="EMBL" id="SMRS01000007">
    <property type="protein sequence ID" value="KAA0874127.1"/>
    <property type="molecule type" value="Genomic_DNA"/>
</dbReference>
<evidence type="ECO:0000256" key="4">
    <source>
        <dbReference type="ARBA" id="ARBA00022679"/>
    </source>
</evidence>
<evidence type="ECO:0000313" key="14">
    <source>
        <dbReference type="EMBL" id="KAA0874127.1"/>
    </source>
</evidence>
<sequence length="301" mass="34638">MFLSLTLDAQERFYALIGCALLILGATFFMFRHLRRYRLISDTPTALIRSAPQGYVELIGHVCGPGEQGMLRAPLSGRECVWFRYRIERRQKSGKSSHWRQVRSGRSDQWFQMADDTGICLIDPVGAEVNVVQRRIWYGDQELPGHFSLSGSFSPGRRYRYLEELMLEHEPLYALGQFRSLGGGRDFPSLAQRQGEILREWKLNYPALLQRFAEGSETFTPEQWQAVTEAAAVQAQEEWQAQQNSPTLHLLSDPQQRGRPLLLSTQDEEKLMRYFRWRAAFCLGLIAFALGFGLELWLTPT</sequence>
<dbReference type="GO" id="GO:0016567">
    <property type="term" value="P:protein ubiquitination"/>
    <property type="evidence" value="ECO:0007669"/>
    <property type="project" value="InterPro"/>
</dbReference>
<feature type="transmembrane region" description="Helical" evidence="12">
    <location>
        <begin position="279"/>
        <end position="298"/>
    </location>
</feature>
<evidence type="ECO:0000256" key="10">
    <source>
        <dbReference type="ARBA" id="ARBA00022989"/>
    </source>
</evidence>
<evidence type="ECO:0000259" key="13">
    <source>
        <dbReference type="Pfam" id="PF12483"/>
    </source>
</evidence>
<keyword evidence="5 12" id="KW-0812">Transmembrane</keyword>
<dbReference type="EC" id="2.3.2.27" evidence="3"/>
<comment type="caution">
    <text evidence="14">The sequence shown here is derived from an EMBL/GenBank/DDBJ whole genome shotgun (WGS) entry which is preliminary data.</text>
</comment>
<dbReference type="GO" id="GO:0016020">
    <property type="term" value="C:membrane"/>
    <property type="evidence" value="ECO:0007669"/>
    <property type="project" value="UniProtKB-SubCell"/>
</dbReference>
<gene>
    <name evidence="14" type="ORF">E1H14_10140</name>
</gene>
<keyword evidence="7" id="KW-0863">Zinc-finger</keyword>
<evidence type="ECO:0000256" key="1">
    <source>
        <dbReference type="ARBA" id="ARBA00000900"/>
    </source>
</evidence>
<evidence type="ECO:0000256" key="6">
    <source>
        <dbReference type="ARBA" id="ARBA00022723"/>
    </source>
</evidence>
<keyword evidence="9" id="KW-0862">Zinc</keyword>
<dbReference type="Proteomes" id="UP000325302">
    <property type="component" value="Unassembled WGS sequence"/>
</dbReference>
<evidence type="ECO:0000256" key="5">
    <source>
        <dbReference type="ARBA" id="ARBA00022692"/>
    </source>
</evidence>
<protein>
    <recommendedName>
        <fullName evidence="3">RING-type E3 ubiquitin transferase</fullName>
        <ecNumber evidence="3">2.3.2.27</ecNumber>
    </recommendedName>
</protein>
<dbReference type="GO" id="GO:0061630">
    <property type="term" value="F:ubiquitin protein ligase activity"/>
    <property type="evidence" value="ECO:0007669"/>
    <property type="project" value="UniProtKB-EC"/>
</dbReference>
<evidence type="ECO:0000256" key="8">
    <source>
        <dbReference type="ARBA" id="ARBA00022786"/>
    </source>
</evidence>
<dbReference type="GO" id="GO:0008270">
    <property type="term" value="F:zinc ion binding"/>
    <property type="evidence" value="ECO:0007669"/>
    <property type="project" value="UniProtKB-KW"/>
</dbReference>
<dbReference type="AlphaFoldDB" id="A0A5A9W057"/>
<keyword evidence="8" id="KW-0833">Ubl conjugation pathway</keyword>
<keyword evidence="15" id="KW-1185">Reference proteome</keyword>
<comment type="catalytic activity">
    <reaction evidence="1">
        <text>S-ubiquitinyl-[E2 ubiquitin-conjugating enzyme]-L-cysteine + [acceptor protein]-L-lysine = [E2 ubiquitin-conjugating enzyme]-L-cysteine + N(6)-ubiquitinyl-[acceptor protein]-L-lysine.</text>
        <dbReference type="EC" id="2.3.2.27"/>
    </reaction>
</comment>
<feature type="transmembrane region" description="Helical" evidence="12">
    <location>
        <begin position="12"/>
        <end position="31"/>
    </location>
</feature>
<name>A0A5A9W057_9GAMM</name>
<accession>A0A5A9W057</accession>
<evidence type="ECO:0000256" key="9">
    <source>
        <dbReference type="ARBA" id="ARBA00022833"/>
    </source>
</evidence>
<keyword evidence="10 12" id="KW-1133">Transmembrane helix</keyword>
<organism evidence="14 15">
    <name type="scientific">Nitrincola tapanii</name>
    <dbReference type="NCBI Taxonomy" id="1708751"/>
    <lineage>
        <taxon>Bacteria</taxon>
        <taxon>Pseudomonadati</taxon>
        <taxon>Pseudomonadota</taxon>
        <taxon>Gammaproteobacteria</taxon>
        <taxon>Oceanospirillales</taxon>
        <taxon>Oceanospirillaceae</taxon>
        <taxon>Nitrincola</taxon>
    </lineage>
</organism>
<feature type="domain" description="E3 Ubiquitin ligase MUL1-like" evidence="13">
    <location>
        <begin position="87"/>
        <end position="183"/>
    </location>
</feature>
<dbReference type="InterPro" id="IPR022170">
    <property type="entry name" value="MUL1-like"/>
</dbReference>
<dbReference type="RefSeq" id="WP_149391359.1">
    <property type="nucleotide sequence ID" value="NZ_SMRS01000007.1"/>
</dbReference>
<evidence type="ECO:0000256" key="3">
    <source>
        <dbReference type="ARBA" id="ARBA00012483"/>
    </source>
</evidence>
<evidence type="ECO:0000313" key="15">
    <source>
        <dbReference type="Proteomes" id="UP000325302"/>
    </source>
</evidence>
<reference evidence="14 15" key="1">
    <citation type="submission" date="2019-03" db="EMBL/GenBank/DDBJ databases">
        <title>Nitrincola sp. nov. isolated from an Indian soda lake.</title>
        <authorList>
            <person name="Joshi A."/>
            <person name="Thite S.V."/>
            <person name="Joseph N."/>
            <person name="Dhotre D."/>
            <person name="Moorthy M."/>
            <person name="Shouche Y.S."/>
        </authorList>
    </citation>
    <scope>NUCLEOTIDE SEQUENCE [LARGE SCALE GENOMIC DNA]</scope>
    <source>
        <strain evidence="14 15">MEB193</strain>
    </source>
</reference>
<keyword evidence="6" id="KW-0479">Metal-binding</keyword>
<dbReference type="Pfam" id="PF12483">
    <property type="entry name" value="GIDE"/>
    <property type="match status" value="1"/>
</dbReference>
<dbReference type="OrthoDB" id="7013907at2"/>
<proteinExistence type="predicted"/>
<evidence type="ECO:0000256" key="2">
    <source>
        <dbReference type="ARBA" id="ARBA00004141"/>
    </source>
</evidence>
<comment type="subcellular location">
    <subcellularLocation>
        <location evidence="2">Membrane</location>
        <topology evidence="2">Multi-pass membrane protein</topology>
    </subcellularLocation>
</comment>
<keyword evidence="4" id="KW-0808">Transferase</keyword>
<evidence type="ECO:0000256" key="12">
    <source>
        <dbReference type="SAM" id="Phobius"/>
    </source>
</evidence>
<keyword evidence="11 12" id="KW-0472">Membrane</keyword>